<dbReference type="EMBL" id="QXFZ01001429">
    <property type="protein sequence ID" value="KAE9090647.1"/>
    <property type="molecule type" value="Genomic_DNA"/>
</dbReference>
<evidence type="ECO:0000313" key="9">
    <source>
        <dbReference type="Proteomes" id="UP000441208"/>
    </source>
</evidence>
<dbReference type="Proteomes" id="UP000429523">
    <property type="component" value="Unassembled WGS sequence"/>
</dbReference>
<evidence type="ECO:0000313" key="6">
    <source>
        <dbReference type="Proteomes" id="UP000429523"/>
    </source>
</evidence>
<evidence type="ECO:0000313" key="8">
    <source>
        <dbReference type="Proteomes" id="UP000440732"/>
    </source>
</evidence>
<evidence type="ECO:0000256" key="1">
    <source>
        <dbReference type="SAM" id="MobiDB-lite"/>
    </source>
</evidence>
<dbReference type="Proteomes" id="UP000441208">
    <property type="component" value="Unassembled WGS sequence"/>
</dbReference>
<evidence type="ECO:0000313" key="2">
    <source>
        <dbReference type="EMBL" id="KAE8931214.1"/>
    </source>
</evidence>
<keyword evidence="7" id="KW-1185">Reference proteome</keyword>
<dbReference type="EMBL" id="QXGA01000674">
    <property type="protein sequence ID" value="KAE9142721.1"/>
    <property type="molecule type" value="Genomic_DNA"/>
</dbReference>
<evidence type="ECO:0000313" key="5">
    <source>
        <dbReference type="EMBL" id="KAE9190840.1"/>
    </source>
</evidence>
<accession>A0A6A3EBS1</accession>
<protein>
    <submittedName>
        <fullName evidence="2">Uncharacterized protein</fullName>
    </submittedName>
</protein>
<dbReference type="AlphaFoldDB" id="A0A6A3EBS1"/>
<dbReference type="Proteomes" id="UP000433483">
    <property type="component" value="Unassembled WGS sequence"/>
</dbReference>
<reference evidence="6 7" key="1">
    <citation type="submission" date="2018-08" db="EMBL/GenBank/DDBJ databases">
        <title>Genomic investigation of the strawberry pathogen Phytophthora fragariae indicates pathogenicity is determined by transcriptional variation in three key races.</title>
        <authorList>
            <person name="Adams T.M."/>
            <person name="Armitage A.D."/>
            <person name="Sobczyk M.K."/>
            <person name="Bates H.J."/>
            <person name="Dunwell J.M."/>
            <person name="Nellist C.F."/>
            <person name="Harrison R.J."/>
        </authorList>
    </citation>
    <scope>NUCLEOTIDE SEQUENCE [LARGE SCALE GENOMIC DNA]</scope>
    <source>
        <strain evidence="5 7">NOV-27</strain>
        <strain evidence="4 8">NOV-5</strain>
        <strain evidence="3 9">NOV-71</strain>
        <strain evidence="2 6">NOV-9</strain>
    </source>
</reference>
<sequence>MVVCVALVRRAAYVNSTPIPAPASAEPATIAHSDKNVPLP</sequence>
<feature type="region of interest" description="Disordered" evidence="1">
    <location>
        <begin position="20"/>
        <end position="40"/>
    </location>
</feature>
<evidence type="ECO:0000313" key="7">
    <source>
        <dbReference type="Proteomes" id="UP000433483"/>
    </source>
</evidence>
<dbReference type="EMBL" id="QXGB01001435">
    <property type="protein sequence ID" value="KAE9190840.1"/>
    <property type="molecule type" value="Genomic_DNA"/>
</dbReference>
<dbReference type="Proteomes" id="UP000440732">
    <property type="component" value="Unassembled WGS sequence"/>
</dbReference>
<dbReference type="EMBL" id="QXGF01001271">
    <property type="protein sequence ID" value="KAE8931214.1"/>
    <property type="molecule type" value="Genomic_DNA"/>
</dbReference>
<gene>
    <name evidence="5" type="ORF">PF005_g19093</name>
    <name evidence="4" type="ORF">PF006_g12194</name>
    <name evidence="3" type="ORF">PF007_g19166</name>
    <name evidence="2" type="ORF">PF009_g18721</name>
</gene>
<name>A0A6A3EBS1_9STRA</name>
<comment type="caution">
    <text evidence="2">The sequence shown here is derived from an EMBL/GenBank/DDBJ whole genome shotgun (WGS) entry which is preliminary data.</text>
</comment>
<organism evidence="2 6">
    <name type="scientific">Phytophthora fragariae</name>
    <dbReference type="NCBI Taxonomy" id="53985"/>
    <lineage>
        <taxon>Eukaryota</taxon>
        <taxon>Sar</taxon>
        <taxon>Stramenopiles</taxon>
        <taxon>Oomycota</taxon>
        <taxon>Peronosporomycetes</taxon>
        <taxon>Peronosporales</taxon>
        <taxon>Peronosporaceae</taxon>
        <taxon>Phytophthora</taxon>
    </lineage>
</organism>
<evidence type="ECO:0000313" key="4">
    <source>
        <dbReference type="EMBL" id="KAE9142721.1"/>
    </source>
</evidence>
<evidence type="ECO:0000313" key="3">
    <source>
        <dbReference type="EMBL" id="KAE9090647.1"/>
    </source>
</evidence>
<proteinExistence type="predicted"/>